<dbReference type="InterPro" id="IPR008268">
    <property type="entry name" value="Peptidase_S16_AS"/>
</dbReference>
<dbReference type="PROSITE" id="PS51786">
    <property type="entry name" value="LON_PROTEOLYTIC"/>
    <property type="match status" value="1"/>
</dbReference>
<evidence type="ECO:0000256" key="15">
    <source>
        <dbReference type="RuleBase" id="RU000591"/>
    </source>
</evidence>
<dbReference type="Proteomes" id="UP000702544">
    <property type="component" value="Unassembled WGS sequence"/>
</dbReference>
<comment type="similarity">
    <text evidence="10 11 14 15">Belongs to the peptidase S16 family.</text>
</comment>
<dbReference type="Pfam" id="PF22667">
    <property type="entry name" value="Lon_lid"/>
    <property type="match status" value="1"/>
</dbReference>
<evidence type="ECO:0000256" key="12">
    <source>
        <dbReference type="PIRSR" id="PIRSR001174-1"/>
    </source>
</evidence>
<dbReference type="InterPro" id="IPR054594">
    <property type="entry name" value="Lon_lid"/>
</dbReference>
<dbReference type="FunFam" id="1.20.5.5270:FF:000002">
    <property type="entry name" value="Lon protease homolog"/>
    <property type="match status" value="1"/>
</dbReference>
<dbReference type="FunFam" id="3.40.50.300:FF:000021">
    <property type="entry name" value="Lon protease homolog"/>
    <property type="match status" value="1"/>
</dbReference>
<keyword evidence="8 10" id="KW-0346">Stress response</keyword>
<dbReference type="Pfam" id="PF02190">
    <property type="entry name" value="LON_substr_bdg"/>
    <property type="match status" value="1"/>
</dbReference>
<dbReference type="SUPFAM" id="SSF88697">
    <property type="entry name" value="PUA domain-like"/>
    <property type="match status" value="1"/>
</dbReference>
<keyword evidence="5 10" id="KW-0378">Hydrolase</keyword>
<dbReference type="InterPro" id="IPR014721">
    <property type="entry name" value="Ribsml_uS5_D2-typ_fold_subgr"/>
</dbReference>
<dbReference type="Gene3D" id="1.10.8.60">
    <property type="match status" value="1"/>
</dbReference>
<dbReference type="GO" id="GO:0034605">
    <property type="term" value="P:cellular response to heat"/>
    <property type="evidence" value="ECO:0007669"/>
    <property type="project" value="UniProtKB-UniRule"/>
</dbReference>
<evidence type="ECO:0000256" key="13">
    <source>
        <dbReference type="PIRSR" id="PIRSR001174-2"/>
    </source>
</evidence>
<feature type="active site" evidence="10 12">
    <location>
        <position position="731"/>
    </location>
</feature>
<comment type="induction">
    <text evidence="10">By heat shock.</text>
</comment>
<feature type="binding site" evidence="10 13">
    <location>
        <begin position="365"/>
        <end position="372"/>
    </location>
    <ligand>
        <name>ATP</name>
        <dbReference type="ChEBI" id="CHEBI:30616"/>
    </ligand>
</feature>
<keyword evidence="2 10" id="KW-0963">Cytoplasm</keyword>
<dbReference type="AlphaFoldDB" id="A0AAE4Z7B9"/>
<dbReference type="Gene3D" id="1.20.58.1480">
    <property type="match status" value="1"/>
</dbReference>
<comment type="subunit">
    <text evidence="10 11">Homohexamer. Organized in a ring with a central cavity.</text>
</comment>
<dbReference type="GO" id="GO:0005524">
    <property type="term" value="F:ATP binding"/>
    <property type="evidence" value="ECO:0007669"/>
    <property type="project" value="UniProtKB-UniRule"/>
</dbReference>
<keyword evidence="4 10" id="KW-0547">Nucleotide-binding</keyword>
<dbReference type="Pfam" id="PF00004">
    <property type="entry name" value="AAA"/>
    <property type="match status" value="1"/>
</dbReference>
<dbReference type="EMBL" id="JAACAK010000049">
    <property type="protein sequence ID" value="NIR74933.1"/>
    <property type="molecule type" value="Genomic_DNA"/>
</dbReference>
<dbReference type="SUPFAM" id="SSF52540">
    <property type="entry name" value="P-loop containing nucleoside triphosphate hydrolases"/>
    <property type="match status" value="1"/>
</dbReference>
<evidence type="ECO:0000256" key="7">
    <source>
        <dbReference type="ARBA" id="ARBA00022840"/>
    </source>
</evidence>
<evidence type="ECO:0000256" key="14">
    <source>
        <dbReference type="PROSITE-ProRule" id="PRU01122"/>
    </source>
</evidence>
<evidence type="ECO:0000256" key="6">
    <source>
        <dbReference type="ARBA" id="ARBA00022825"/>
    </source>
</evidence>
<evidence type="ECO:0000313" key="19">
    <source>
        <dbReference type="EMBL" id="NIR74933.1"/>
    </source>
</evidence>
<name>A0AAE4Z7B9_9BACT</name>
<dbReference type="GO" id="GO:0016887">
    <property type="term" value="F:ATP hydrolysis activity"/>
    <property type="evidence" value="ECO:0007669"/>
    <property type="project" value="UniProtKB-UniRule"/>
</dbReference>
<comment type="caution">
    <text evidence="19">The sequence shown here is derived from an EMBL/GenBank/DDBJ whole genome shotgun (WGS) entry which is preliminary data.</text>
</comment>
<accession>A0AAE4Z7B9</accession>
<evidence type="ECO:0000256" key="16">
    <source>
        <dbReference type="SAM" id="MobiDB-lite"/>
    </source>
</evidence>
<comment type="catalytic activity">
    <reaction evidence="9 10 11 14">
        <text>Hydrolysis of proteins in presence of ATP.</text>
        <dbReference type="EC" id="3.4.21.53"/>
    </reaction>
</comment>
<dbReference type="EC" id="3.4.21.53" evidence="10 11"/>
<keyword evidence="7 10" id="KW-0067">ATP-binding</keyword>
<dbReference type="GO" id="GO:0004176">
    <property type="term" value="F:ATP-dependent peptidase activity"/>
    <property type="evidence" value="ECO:0007669"/>
    <property type="project" value="UniProtKB-UniRule"/>
</dbReference>
<feature type="region of interest" description="Disordered" evidence="16">
    <location>
        <begin position="794"/>
        <end position="820"/>
    </location>
</feature>
<dbReference type="GO" id="GO:0006515">
    <property type="term" value="P:protein quality control for misfolded or incompletely synthesized proteins"/>
    <property type="evidence" value="ECO:0007669"/>
    <property type="project" value="UniProtKB-UniRule"/>
</dbReference>
<dbReference type="InterPro" id="IPR008269">
    <property type="entry name" value="Lon_proteolytic"/>
</dbReference>
<comment type="function">
    <text evidence="10">ATP-dependent serine protease that mediates the selective degradation of mutant and abnormal proteins as well as certain short-lived regulatory proteins. Required for cellular homeostasis and for survival from DNA damage and developmental changes induced by stress. Degrades polypeptides processively to yield small peptide fragments that are 5 to 10 amino acids long. Binds to DNA in a double-stranded, site-specific manner.</text>
</comment>
<evidence type="ECO:0000313" key="20">
    <source>
        <dbReference type="Proteomes" id="UP000702544"/>
    </source>
</evidence>
<dbReference type="InterPro" id="IPR015947">
    <property type="entry name" value="PUA-like_sf"/>
</dbReference>
<dbReference type="PROSITE" id="PS01046">
    <property type="entry name" value="LON_SER"/>
    <property type="match status" value="1"/>
</dbReference>
<dbReference type="GO" id="GO:0005737">
    <property type="term" value="C:cytoplasm"/>
    <property type="evidence" value="ECO:0007669"/>
    <property type="project" value="UniProtKB-SubCell"/>
</dbReference>
<dbReference type="SUPFAM" id="SSF54211">
    <property type="entry name" value="Ribosomal protein S5 domain 2-like"/>
    <property type="match status" value="1"/>
</dbReference>
<dbReference type="GO" id="GO:0043565">
    <property type="term" value="F:sequence-specific DNA binding"/>
    <property type="evidence" value="ECO:0007669"/>
    <property type="project" value="UniProtKB-UniRule"/>
</dbReference>
<evidence type="ECO:0000256" key="1">
    <source>
        <dbReference type="ARBA" id="ARBA00004496"/>
    </source>
</evidence>
<keyword evidence="6 10" id="KW-0720">Serine protease</keyword>
<dbReference type="NCBIfam" id="TIGR00763">
    <property type="entry name" value="lon"/>
    <property type="match status" value="1"/>
</dbReference>
<proteinExistence type="evidence at transcript level"/>
<evidence type="ECO:0000256" key="9">
    <source>
        <dbReference type="ARBA" id="ARBA00050665"/>
    </source>
</evidence>
<dbReference type="PANTHER" id="PTHR10046">
    <property type="entry name" value="ATP DEPENDENT LON PROTEASE FAMILY MEMBER"/>
    <property type="match status" value="1"/>
</dbReference>
<evidence type="ECO:0000256" key="11">
    <source>
        <dbReference type="PIRNR" id="PIRNR001174"/>
    </source>
</evidence>
<keyword evidence="3 10" id="KW-0645">Protease</keyword>
<evidence type="ECO:0000256" key="2">
    <source>
        <dbReference type="ARBA" id="ARBA00022490"/>
    </source>
</evidence>
<dbReference type="InterPro" id="IPR020568">
    <property type="entry name" value="Ribosomal_Su5_D2-typ_SF"/>
</dbReference>
<evidence type="ECO:0000256" key="10">
    <source>
        <dbReference type="HAMAP-Rule" id="MF_01973"/>
    </source>
</evidence>
<gene>
    <name evidence="10 19" type="primary">lon</name>
    <name evidence="19" type="ORF">GWO12_07435</name>
</gene>
<sequence length="820" mass="90406">MRLPVLPLRETVVFPGVTAPIVAGRDKTLRAIEHALSADEETKRIFAVAQRENVDEPTADILYNIGVICRIAQIQRFPGGLQLLLEGEGRATALQYAEGGENVFLEAIVTPLADQGPLNVSDAAFQGLFREVSEKAAELGRHRGVPEEIIERFIRAVEEPGALSDHVAYYMELGSSEKQELLETTSVELRLRRILVHLYRQIAMLEAQEHIRTRVQEELGERQREIYLREQLKAIRRELGEEDSDAEIEELRERLETLELPGEAREEVDRELRRLERVNRESAEAQVIRTYLEWIADLPWNERSEDQLDIEKARVILDEDHYGLDDVKERILEFLAVGKMRRERAEGAEEKAKAMAAGPILLFLGPPGTGKTSVAKSIARALGREYVRVSLGGARDEADIRGHRRTYVGAMPGRIIQGMKRAGTKNPVFLLDEVDKLGASFQGDPSAALLEVLDPAQNNSFTDHYLGVGFDLSEVLFVCTANFGHQIPAPLMDRMEGTDFSGYTELEKLEIAKRYLLPRQRDESGLSEEQLTVTDDALLSVINEWTREAGVRQLERELGSLARKAAREIAEGGATEIAVDRDNLRDLLGKPKARPEKKLPEPQVGVATGMTYTQVGGDIIFVEASTMPGKGNLVLTGQLGDVMKESARAGLTFAQTHHRELGIAEERLRDIDVHVHVPAGAVPKDGPSAGITMATALVSAMSDRPARNDVAMTGELTLTGRVLPIGGLKEKVLGACRAGITDIILPKENERDIEEIPEEARCQLTFHPVETLSEVLAVALEGVTLKDGKLVFDESPPTPAGAEVLLQEASDGGSQPDAVN</sequence>
<evidence type="ECO:0000256" key="3">
    <source>
        <dbReference type="ARBA" id="ARBA00022670"/>
    </source>
</evidence>
<evidence type="ECO:0000259" key="17">
    <source>
        <dbReference type="PROSITE" id="PS51786"/>
    </source>
</evidence>
<evidence type="ECO:0000256" key="5">
    <source>
        <dbReference type="ARBA" id="ARBA00022801"/>
    </source>
</evidence>
<dbReference type="SMART" id="SM00464">
    <property type="entry name" value="LON"/>
    <property type="match status" value="1"/>
</dbReference>
<protein>
    <recommendedName>
        <fullName evidence="10 11">Lon protease</fullName>
        <ecNumber evidence="10 11">3.4.21.53</ecNumber>
    </recommendedName>
    <alternativeName>
        <fullName evidence="10">ATP-dependent protease La</fullName>
    </alternativeName>
</protein>
<dbReference type="PRINTS" id="PR00830">
    <property type="entry name" value="ENDOLAPTASE"/>
</dbReference>
<dbReference type="Gene3D" id="3.30.230.10">
    <property type="match status" value="1"/>
</dbReference>
<organism evidence="19 20">
    <name type="scientific">Candidatus Kutchimonas denitrificans</name>
    <dbReference type="NCBI Taxonomy" id="3056748"/>
    <lineage>
        <taxon>Bacteria</taxon>
        <taxon>Pseudomonadati</taxon>
        <taxon>Gemmatimonadota</taxon>
        <taxon>Gemmatimonadia</taxon>
        <taxon>Candidatus Palauibacterales</taxon>
        <taxon>Candidatus Palauibacteraceae</taxon>
        <taxon>Candidatus Kutchimonas</taxon>
    </lineage>
</organism>
<dbReference type="InterPro" id="IPR003593">
    <property type="entry name" value="AAA+_ATPase"/>
</dbReference>
<dbReference type="PIRSF" id="PIRSF001174">
    <property type="entry name" value="Lon_proteas"/>
    <property type="match status" value="1"/>
</dbReference>
<dbReference type="Gene3D" id="2.30.130.40">
    <property type="entry name" value="LON domain-like"/>
    <property type="match status" value="1"/>
</dbReference>
<dbReference type="InterPro" id="IPR003959">
    <property type="entry name" value="ATPase_AAA_core"/>
</dbReference>
<evidence type="ECO:0000256" key="4">
    <source>
        <dbReference type="ARBA" id="ARBA00022741"/>
    </source>
</evidence>
<evidence type="ECO:0000259" key="18">
    <source>
        <dbReference type="PROSITE" id="PS51787"/>
    </source>
</evidence>
<reference evidence="19 20" key="1">
    <citation type="submission" date="2020-01" db="EMBL/GenBank/DDBJ databases">
        <title>Genomes assembled from Gulf of Kutch pelagic sediment metagenomes.</title>
        <authorList>
            <person name="Chandrashekar M."/>
            <person name="Mahajan M.S."/>
            <person name="Dave K.J."/>
            <person name="Vatsa P."/>
            <person name="Nathani N.M."/>
        </authorList>
    </citation>
    <scope>NUCLEOTIDE SEQUENCE [LARGE SCALE GENOMIC DNA]</scope>
    <source>
        <strain evidence="19">KS3-K002</strain>
    </source>
</reference>
<evidence type="ECO:0000256" key="8">
    <source>
        <dbReference type="ARBA" id="ARBA00023016"/>
    </source>
</evidence>
<dbReference type="Pfam" id="PF05362">
    <property type="entry name" value="Lon_C"/>
    <property type="match status" value="1"/>
</dbReference>
<feature type="domain" description="Lon proteolytic" evidence="17">
    <location>
        <begin position="601"/>
        <end position="782"/>
    </location>
</feature>
<dbReference type="SMART" id="SM00382">
    <property type="entry name" value="AAA"/>
    <property type="match status" value="1"/>
</dbReference>
<dbReference type="CDD" id="cd19500">
    <property type="entry name" value="RecA-like_Lon"/>
    <property type="match status" value="1"/>
</dbReference>
<dbReference type="InterPro" id="IPR004815">
    <property type="entry name" value="Lon_bac/euk-typ"/>
</dbReference>
<dbReference type="InterPro" id="IPR003111">
    <property type="entry name" value="Lon_prtase_N"/>
</dbReference>
<dbReference type="InterPro" id="IPR046336">
    <property type="entry name" value="Lon_prtase_N_sf"/>
</dbReference>
<feature type="active site" evidence="10 12">
    <location>
        <position position="688"/>
    </location>
</feature>
<feature type="domain" description="Lon N-terminal" evidence="18">
    <location>
        <begin position="3"/>
        <end position="202"/>
    </location>
</feature>
<dbReference type="HAMAP" id="MF_01973">
    <property type="entry name" value="lon_bact"/>
    <property type="match status" value="1"/>
</dbReference>
<dbReference type="InterPro" id="IPR027417">
    <property type="entry name" value="P-loop_NTPase"/>
</dbReference>
<dbReference type="PROSITE" id="PS51787">
    <property type="entry name" value="LON_N"/>
    <property type="match status" value="1"/>
</dbReference>
<dbReference type="InterPro" id="IPR027543">
    <property type="entry name" value="Lon_bac"/>
</dbReference>
<dbReference type="Gene3D" id="1.20.5.5270">
    <property type="match status" value="1"/>
</dbReference>
<comment type="subcellular location">
    <subcellularLocation>
        <location evidence="1 10 11">Cytoplasm</location>
    </subcellularLocation>
</comment>
<dbReference type="Gene3D" id="3.40.50.300">
    <property type="entry name" value="P-loop containing nucleotide triphosphate hydrolases"/>
    <property type="match status" value="1"/>
</dbReference>
<dbReference type="GO" id="GO:0004252">
    <property type="term" value="F:serine-type endopeptidase activity"/>
    <property type="evidence" value="ECO:0007669"/>
    <property type="project" value="UniProtKB-UniRule"/>
</dbReference>
<dbReference type="InterPro" id="IPR027065">
    <property type="entry name" value="Lon_Prtase"/>
</dbReference>